<reference evidence="3" key="1">
    <citation type="submission" date="2021-11" db="EMBL/GenBank/DDBJ databases">
        <authorList>
            <consortium name="Genoscope - CEA"/>
            <person name="William W."/>
        </authorList>
    </citation>
    <scope>NUCLEOTIDE SEQUENCE</scope>
</reference>
<accession>A0A8J2S5U4</accession>
<dbReference type="EMBL" id="CAKKNE010000001">
    <property type="protein sequence ID" value="CAH0365158.1"/>
    <property type="molecule type" value="Genomic_DNA"/>
</dbReference>
<dbReference type="InterPro" id="IPR050471">
    <property type="entry name" value="AB_hydrolase"/>
</dbReference>
<dbReference type="PANTHER" id="PTHR43433">
    <property type="entry name" value="HYDROLASE, ALPHA/BETA FOLD FAMILY PROTEIN"/>
    <property type="match status" value="1"/>
</dbReference>
<evidence type="ECO:0000313" key="4">
    <source>
        <dbReference type="Proteomes" id="UP000789595"/>
    </source>
</evidence>
<dbReference type="Pfam" id="PF00561">
    <property type="entry name" value="Abhydrolase_1"/>
    <property type="match status" value="1"/>
</dbReference>
<feature type="compositionally biased region" description="Basic residues" evidence="1">
    <location>
        <begin position="337"/>
        <end position="350"/>
    </location>
</feature>
<feature type="non-terminal residue" evidence="3">
    <location>
        <position position="383"/>
    </location>
</feature>
<dbReference type="InterPro" id="IPR000073">
    <property type="entry name" value="AB_hydrolase_1"/>
</dbReference>
<organism evidence="3 4">
    <name type="scientific">Pelagomonas calceolata</name>
    <dbReference type="NCBI Taxonomy" id="35677"/>
    <lineage>
        <taxon>Eukaryota</taxon>
        <taxon>Sar</taxon>
        <taxon>Stramenopiles</taxon>
        <taxon>Ochrophyta</taxon>
        <taxon>Pelagophyceae</taxon>
        <taxon>Pelagomonadales</taxon>
        <taxon>Pelagomonadaceae</taxon>
        <taxon>Pelagomonas</taxon>
    </lineage>
</organism>
<name>A0A8J2S5U4_9STRA</name>
<dbReference type="Gene3D" id="3.40.50.1820">
    <property type="entry name" value="alpha/beta hydrolase"/>
    <property type="match status" value="1"/>
</dbReference>
<dbReference type="OrthoDB" id="435520at2759"/>
<feature type="non-terminal residue" evidence="3">
    <location>
        <position position="1"/>
    </location>
</feature>
<gene>
    <name evidence="3" type="ORF">PECAL_1P15780</name>
</gene>
<feature type="region of interest" description="Disordered" evidence="1">
    <location>
        <begin position="268"/>
        <end position="292"/>
    </location>
</feature>
<keyword evidence="4" id="KW-1185">Reference proteome</keyword>
<dbReference type="AlphaFoldDB" id="A0A8J2S5U4"/>
<dbReference type="Proteomes" id="UP000789595">
    <property type="component" value="Unassembled WGS sequence"/>
</dbReference>
<proteinExistence type="predicted"/>
<evidence type="ECO:0000256" key="1">
    <source>
        <dbReference type="SAM" id="MobiDB-lite"/>
    </source>
</evidence>
<protein>
    <recommendedName>
        <fullName evidence="2">AB hydrolase-1 domain-containing protein</fullName>
    </recommendedName>
</protein>
<evidence type="ECO:0000259" key="2">
    <source>
        <dbReference type="Pfam" id="PF00561"/>
    </source>
</evidence>
<dbReference type="InterPro" id="IPR029058">
    <property type="entry name" value="AB_hydrolase_fold"/>
</dbReference>
<feature type="region of interest" description="Disordered" evidence="1">
    <location>
        <begin position="312"/>
        <end position="383"/>
    </location>
</feature>
<dbReference type="PANTHER" id="PTHR43433:SF10">
    <property type="entry name" value="AB HYDROLASE-1 DOMAIN-CONTAINING PROTEIN"/>
    <property type="match status" value="1"/>
</dbReference>
<comment type="caution">
    <text evidence="3">The sequence shown here is derived from an EMBL/GenBank/DDBJ whole genome shotgun (WGS) entry which is preliminary data.</text>
</comment>
<evidence type="ECO:0000313" key="3">
    <source>
        <dbReference type="EMBL" id="CAH0365158.1"/>
    </source>
</evidence>
<feature type="compositionally biased region" description="Basic and acidic residues" evidence="1">
    <location>
        <begin position="351"/>
        <end position="361"/>
    </location>
</feature>
<feature type="domain" description="AB hydrolase-1" evidence="2">
    <location>
        <begin position="49"/>
        <end position="162"/>
    </location>
</feature>
<sequence>ATAAADAGPEGLGGRRANRVMVTRDGRHLSFAEAGDPAGFPVLCFFGVGSSRYLVLLFDDVARRLGLRVIACDRPGFGRSSPAAGGGFAAFARDVEALCATLRLRRVALWGHSVGCAYVAACALHEPLRRRRLAARLALVSPWVPLDSPGVPLHFRAARFFPRSLAALAAPGAVDEQRRRLRRGGGAADEALSAPAAALAALGLAGAARGELHLCGAPAEGDEDEADAAASREELSARELRALEDMPLARRARRGARLTLVAPRTLILPPSRAGAPGERHRGAAPGPPRVPRRVRAVLRRLRLRLRGRPVAGAAVPRVGGQPRGGRERAVAPQRAPARPRRRGRRRARRGAGRDAQRHGLREPAAVAPGDRPRRRRRRGQTCP</sequence>
<feature type="compositionally biased region" description="Basic residues" evidence="1">
    <location>
        <begin position="372"/>
        <end position="383"/>
    </location>
</feature>
<dbReference type="SUPFAM" id="SSF53474">
    <property type="entry name" value="alpha/beta-Hydrolases"/>
    <property type="match status" value="1"/>
</dbReference>